<keyword evidence="1" id="KW-0812">Transmembrane</keyword>
<reference evidence="2 4" key="1">
    <citation type="submission" date="2018-05" db="EMBL/GenBank/DDBJ databases">
        <title>Freshwater and sediment microbial communities from various areas in North America, analyzing microbe dynamics in response to fracking.</title>
        <authorList>
            <person name="Lamendella R."/>
        </authorList>
    </citation>
    <scope>NUCLEOTIDE SEQUENCE [LARGE SCALE GENOMIC DNA]</scope>
    <source>
        <strain evidence="2 4">DB-3</strain>
        <strain evidence="3 5">NG-13</strain>
    </source>
</reference>
<evidence type="ECO:0000313" key="3">
    <source>
        <dbReference type="EMBL" id="RAI86137.1"/>
    </source>
</evidence>
<dbReference type="EMBL" id="QGTZ01000001">
    <property type="protein sequence ID" value="PWW45379.1"/>
    <property type="molecule type" value="Genomic_DNA"/>
</dbReference>
<dbReference type="EMBL" id="QLLI01000019">
    <property type="protein sequence ID" value="RAI86137.1"/>
    <property type="molecule type" value="Genomic_DNA"/>
</dbReference>
<accession>A0A855Y3R9</accession>
<name>A0A855Y3R9_9BACL</name>
<evidence type="ECO:0000313" key="2">
    <source>
        <dbReference type="EMBL" id="PWW45379.1"/>
    </source>
</evidence>
<keyword evidence="5" id="KW-1185">Reference proteome</keyword>
<dbReference type="Proteomes" id="UP000248827">
    <property type="component" value="Unassembled WGS sequence"/>
</dbReference>
<evidence type="ECO:0000313" key="4">
    <source>
        <dbReference type="Proteomes" id="UP000247078"/>
    </source>
</evidence>
<evidence type="ECO:0000313" key="5">
    <source>
        <dbReference type="Proteomes" id="UP000248827"/>
    </source>
</evidence>
<dbReference type="Proteomes" id="UP000247078">
    <property type="component" value="Unassembled WGS sequence"/>
</dbReference>
<keyword evidence="1" id="KW-1133">Transmembrane helix</keyword>
<comment type="caution">
    <text evidence="2">The sequence shown here is derived from an EMBL/GenBank/DDBJ whole genome shotgun (WGS) entry which is preliminary data.</text>
</comment>
<organism evidence="2 4">
    <name type="scientific">Paenibacillus pabuli</name>
    <dbReference type="NCBI Taxonomy" id="1472"/>
    <lineage>
        <taxon>Bacteria</taxon>
        <taxon>Bacillati</taxon>
        <taxon>Bacillota</taxon>
        <taxon>Bacilli</taxon>
        <taxon>Bacillales</taxon>
        <taxon>Paenibacillaceae</taxon>
        <taxon>Paenibacillus</taxon>
    </lineage>
</organism>
<dbReference type="AlphaFoldDB" id="A0A855Y3R9"/>
<feature type="transmembrane region" description="Helical" evidence="1">
    <location>
        <begin position="34"/>
        <end position="54"/>
    </location>
</feature>
<feature type="transmembrane region" description="Helical" evidence="1">
    <location>
        <begin position="5"/>
        <end position="28"/>
    </location>
</feature>
<evidence type="ECO:0000256" key="1">
    <source>
        <dbReference type="SAM" id="Phobius"/>
    </source>
</evidence>
<gene>
    <name evidence="3" type="ORF">DET54_11981</name>
    <name evidence="2" type="ORF">DET56_101587</name>
</gene>
<proteinExistence type="predicted"/>
<keyword evidence="1" id="KW-0472">Membrane</keyword>
<sequence>MKRIILNFIASIVISFIVFFIVLFFTDVPDTNRVILSMAITISLQLSLITALLLSKHKK</sequence>
<protein>
    <submittedName>
        <fullName evidence="2">Uncharacterized protein</fullName>
    </submittedName>
</protein>